<evidence type="ECO:0000256" key="2">
    <source>
        <dbReference type="ARBA" id="ARBA00022723"/>
    </source>
</evidence>
<feature type="domain" description="Plastocyanin-like" evidence="8">
    <location>
        <begin position="196"/>
        <end position="349"/>
    </location>
</feature>
<feature type="signal peptide" evidence="7">
    <location>
        <begin position="1"/>
        <end position="17"/>
    </location>
</feature>
<dbReference type="PANTHER" id="PTHR11709">
    <property type="entry name" value="MULTI-COPPER OXIDASE"/>
    <property type="match status" value="1"/>
</dbReference>
<dbReference type="CDD" id="cd13854">
    <property type="entry name" value="CuRO_1_MaLCC_like"/>
    <property type="match status" value="1"/>
</dbReference>
<dbReference type="Pfam" id="PF00394">
    <property type="entry name" value="Cu-oxidase"/>
    <property type="match status" value="1"/>
</dbReference>
<dbReference type="FunFam" id="2.60.40.420:FF:000021">
    <property type="entry name" value="Extracellular dihydrogeodin oxidase/laccase"/>
    <property type="match status" value="1"/>
</dbReference>
<keyword evidence="4" id="KW-0560">Oxidoreductase</keyword>
<dbReference type="Pfam" id="PF07732">
    <property type="entry name" value="Cu-oxidase_3"/>
    <property type="match status" value="1"/>
</dbReference>
<evidence type="ECO:0000313" key="12">
    <source>
        <dbReference type="Proteomes" id="UP001302812"/>
    </source>
</evidence>
<dbReference type="GO" id="GO:0016491">
    <property type="term" value="F:oxidoreductase activity"/>
    <property type="evidence" value="ECO:0007669"/>
    <property type="project" value="UniProtKB-KW"/>
</dbReference>
<feature type="domain" description="Plastocyanin-like" evidence="10">
    <location>
        <begin position="73"/>
        <end position="185"/>
    </location>
</feature>
<dbReference type="GeneID" id="89939494"/>
<evidence type="ECO:0000259" key="8">
    <source>
        <dbReference type="Pfam" id="PF00394"/>
    </source>
</evidence>
<evidence type="ECO:0000259" key="9">
    <source>
        <dbReference type="Pfam" id="PF07731"/>
    </source>
</evidence>
<evidence type="ECO:0000256" key="5">
    <source>
        <dbReference type="ARBA" id="ARBA00023008"/>
    </source>
</evidence>
<dbReference type="EMBL" id="MU853345">
    <property type="protein sequence ID" value="KAK4111685.1"/>
    <property type="molecule type" value="Genomic_DNA"/>
</dbReference>
<dbReference type="InterPro" id="IPR008972">
    <property type="entry name" value="Cupredoxin"/>
</dbReference>
<evidence type="ECO:0000256" key="7">
    <source>
        <dbReference type="SAM" id="SignalP"/>
    </source>
</evidence>
<name>A0AAN6TC87_9PEZI</name>
<keyword evidence="2" id="KW-0479">Metal-binding</keyword>
<dbReference type="InterPro" id="IPR001117">
    <property type="entry name" value="Cu-oxidase_2nd"/>
</dbReference>
<evidence type="ECO:0000256" key="4">
    <source>
        <dbReference type="ARBA" id="ARBA00023002"/>
    </source>
</evidence>
<dbReference type="AlphaFoldDB" id="A0AAN6TC87"/>
<reference evidence="11" key="2">
    <citation type="submission" date="2023-05" db="EMBL/GenBank/DDBJ databases">
        <authorList>
            <consortium name="Lawrence Berkeley National Laboratory"/>
            <person name="Steindorff A."/>
            <person name="Hensen N."/>
            <person name="Bonometti L."/>
            <person name="Westerberg I."/>
            <person name="Brannstrom I.O."/>
            <person name="Guillou S."/>
            <person name="Cros-Aarteil S."/>
            <person name="Calhoun S."/>
            <person name="Haridas S."/>
            <person name="Kuo A."/>
            <person name="Mondo S."/>
            <person name="Pangilinan J."/>
            <person name="Riley R."/>
            <person name="Labutti K."/>
            <person name="Andreopoulos B."/>
            <person name="Lipzen A."/>
            <person name="Chen C."/>
            <person name="Yanf M."/>
            <person name="Daum C."/>
            <person name="Ng V."/>
            <person name="Clum A."/>
            <person name="Ohm R."/>
            <person name="Martin F."/>
            <person name="Silar P."/>
            <person name="Natvig D."/>
            <person name="Lalanne C."/>
            <person name="Gautier V."/>
            <person name="Ament-Velasquez S.L."/>
            <person name="Kruys A."/>
            <person name="Hutchinson M.I."/>
            <person name="Powell A.J."/>
            <person name="Barry K."/>
            <person name="Miller A.N."/>
            <person name="Grigoriev I.V."/>
            <person name="Debuchy R."/>
            <person name="Gladieux P."/>
            <person name="Thoren M.H."/>
            <person name="Johannesson H."/>
        </authorList>
    </citation>
    <scope>NUCLEOTIDE SEQUENCE</scope>
    <source>
        <strain evidence="11">CBS 508.74</strain>
    </source>
</reference>
<feature type="chain" id="PRO_5042886558" evidence="7">
    <location>
        <begin position="18"/>
        <end position="579"/>
    </location>
</feature>
<keyword evidence="3" id="KW-0677">Repeat</keyword>
<gene>
    <name evidence="11" type="ORF">N656DRAFT_780418</name>
</gene>
<dbReference type="InterPro" id="IPR002355">
    <property type="entry name" value="Cu_oxidase_Cu_BS"/>
</dbReference>
<keyword evidence="5" id="KW-0186">Copper</keyword>
<keyword evidence="12" id="KW-1185">Reference proteome</keyword>
<feature type="domain" description="Plastocyanin-like" evidence="9">
    <location>
        <begin position="422"/>
        <end position="545"/>
    </location>
</feature>
<comment type="similarity">
    <text evidence="1">Belongs to the multicopper oxidase family.</text>
</comment>
<dbReference type="CDD" id="cd13901">
    <property type="entry name" value="CuRO_3_MaLCC_like"/>
    <property type="match status" value="1"/>
</dbReference>
<evidence type="ECO:0000259" key="10">
    <source>
        <dbReference type="Pfam" id="PF07732"/>
    </source>
</evidence>
<evidence type="ECO:0000256" key="6">
    <source>
        <dbReference type="ARBA" id="ARBA00023180"/>
    </source>
</evidence>
<evidence type="ECO:0000313" key="11">
    <source>
        <dbReference type="EMBL" id="KAK4111685.1"/>
    </source>
</evidence>
<organism evidence="11 12">
    <name type="scientific">Canariomyces notabilis</name>
    <dbReference type="NCBI Taxonomy" id="2074819"/>
    <lineage>
        <taxon>Eukaryota</taxon>
        <taxon>Fungi</taxon>
        <taxon>Dikarya</taxon>
        <taxon>Ascomycota</taxon>
        <taxon>Pezizomycotina</taxon>
        <taxon>Sordariomycetes</taxon>
        <taxon>Sordariomycetidae</taxon>
        <taxon>Sordariales</taxon>
        <taxon>Chaetomiaceae</taxon>
        <taxon>Canariomyces</taxon>
    </lineage>
</organism>
<dbReference type="CDD" id="cd13880">
    <property type="entry name" value="CuRO_2_MaLCC_like"/>
    <property type="match status" value="1"/>
</dbReference>
<proteinExistence type="inferred from homology"/>
<reference evidence="11" key="1">
    <citation type="journal article" date="2023" name="Mol. Phylogenet. Evol.">
        <title>Genome-scale phylogeny and comparative genomics of the fungal order Sordariales.</title>
        <authorList>
            <person name="Hensen N."/>
            <person name="Bonometti L."/>
            <person name="Westerberg I."/>
            <person name="Brannstrom I.O."/>
            <person name="Guillou S."/>
            <person name="Cros-Aarteil S."/>
            <person name="Calhoun S."/>
            <person name="Haridas S."/>
            <person name="Kuo A."/>
            <person name="Mondo S."/>
            <person name="Pangilinan J."/>
            <person name="Riley R."/>
            <person name="LaButti K."/>
            <person name="Andreopoulos B."/>
            <person name="Lipzen A."/>
            <person name="Chen C."/>
            <person name="Yan M."/>
            <person name="Daum C."/>
            <person name="Ng V."/>
            <person name="Clum A."/>
            <person name="Steindorff A."/>
            <person name="Ohm R.A."/>
            <person name="Martin F."/>
            <person name="Silar P."/>
            <person name="Natvig D.O."/>
            <person name="Lalanne C."/>
            <person name="Gautier V."/>
            <person name="Ament-Velasquez S.L."/>
            <person name="Kruys A."/>
            <person name="Hutchinson M.I."/>
            <person name="Powell A.J."/>
            <person name="Barry K."/>
            <person name="Miller A.N."/>
            <person name="Grigoriev I.V."/>
            <person name="Debuchy R."/>
            <person name="Gladieux P."/>
            <person name="Hiltunen Thoren M."/>
            <person name="Johannesson H."/>
        </authorList>
    </citation>
    <scope>NUCLEOTIDE SEQUENCE</scope>
    <source>
        <strain evidence="11">CBS 508.74</strain>
    </source>
</reference>
<dbReference type="Gene3D" id="2.60.40.420">
    <property type="entry name" value="Cupredoxins - blue copper proteins"/>
    <property type="match status" value="3"/>
</dbReference>
<protein>
    <submittedName>
        <fullName evidence="11">Multicopper oxidase</fullName>
    </submittedName>
</protein>
<evidence type="ECO:0000256" key="1">
    <source>
        <dbReference type="ARBA" id="ARBA00010609"/>
    </source>
</evidence>
<dbReference type="PANTHER" id="PTHR11709:SF71">
    <property type="entry name" value="OXIDOREDUCTASE TPCJ"/>
    <property type="match status" value="1"/>
</dbReference>
<keyword evidence="7" id="KW-0732">Signal</keyword>
<dbReference type="FunFam" id="2.60.40.420:FF:000038">
    <property type="entry name" value="Extracellular dihydrogeodin oxidase/laccase"/>
    <property type="match status" value="1"/>
</dbReference>
<dbReference type="InterPro" id="IPR011706">
    <property type="entry name" value="Cu-oxidase_C"/>
</dbReference>
<dbReference type="InterPro" id="IPR045087">
    <property type="entry name" value="Cu-oxidase_fam"/>
</dbReference>
<dbReference type="GO" id="GO:0005507">
    <property type="term" value="F:copper ion binding"/>
    <property type="evidence" value="ECO:0007669"/>
    <property type="project" value="InterPro"/>
</dbReference>
<accession>A0AAN6TC87</accession>
<dbReference type="InterPro" id="IPR011707">
    <property type="entry name" value="Cu-oxidase-like_N"/>
</dbReference>
<dbReference type="PROSITE" id="PS00080">
    <property type="entry name" value="MULTICOPPER_OXIDASE2"/>
    <property type="match status" value="1"/>
</dbReference>
<dbReference type="SUPFAM" id="SSF49503">
    <property type="entry name" value="Cupredoxins"/>
    <property type="match status" value="3"/>
</dbReference>
<keyword evidence="6" id="KW-0325">Glycoprotein</keyword>
<comment type="caution">
    <text evidence="11">The sequence shown here is derived from an EMBL/GenBank/DDBJ whole genome shotgun (WGS) entry which is preliminary data.</text>
</comment>
<dbReference type="RefSeq" id="XP_064669255.1">
    <property type="nucleotide sequence ID" value="XM_064815369.1"/>
</dbReference>
<sequence length="579" mass="63657">MLQSILALLATALGSSAFAIPELPEVSLQPRQACENTATSRQCWGDLSIDTNYYEVLPSTGRPPQEYWLSVVEGPCAPDGYNRTCMTFNGTVPGPTLFADWGDELVIHVTNNMVNNGTAIHWHGIRMLNNTLNDGVPGVTQCAIAPGESMTYRFNVTQYGSTWYHSHFSLQYAEGLFGGMILRGPSTANWDEDLGVLFLQDWSHVEAFTRWHEAKAGFPPSLDGGLINGTNTFDCSTLSPADPKCTGNGKKFETVFEPGKKYLIRLINVAIDGVFQFSIDGHSLTVIATDLVPIVPYTTDSVQITIGQRYDIIVEANATPGNYWMRADWVTACVTNDHPEHMTGIVRYDASSIDPPTSESNVTKTSSCLGEPNEKTIPHLSLDVTNIGGTNVEELSFDATSGDYFQWTLNTSSLVLDWGNPTMARIFNGDVLFPTEYNVVAVNKTGTGPEWTVLVIQDQSNLPIAHPIHLHGHDFWVLAAEEGVFNGNMSSFNTRNPARRDVATLPGRGYLAIAFQIDNPGTWLTHCHIAWHASQGLSLEFVESQSEIVTDEVSRGVFNDVCASWRAHDPLWEQEDSGI</sequence>
<evidence type="ECO:0000256" key="3">
    <source>
        <dbReference type="ARBA" id="ARBA00022737"/>
    </source>
</evidence>
<dbReference type="Proteomes" id="UP001302812">
    <property type="component" value="Unassembled WGS sequence"/>
</dbReference>
<dbReference type="Pfam" id="PF07731">
    <property type="entry name" value="Cu-oxidase_2"/>
    <property type="match status" value="1"/>
</dbReference>